<dbReference type="InterPro" id="IPR000821">
    <property type="entry name" value="Ala_racemase"/>
</dbReference>
<keyword evidence="7" id="KW-1185">Reference proteome</keyword>
<dbReference type="GO" id="GO:0005829">
    <property type="term" value="C:cytosol"/>
    <property type="evidence" value="ECO:0007669"/>
    <property type="project" value="TreeGrafter"/>
</dbReference>
<keyword evidence="3" id="KW-0413">Isomerase</keyword>
<dbReference type="GO" id="GO:0008784">
    <property type="term" value="F:alanine racemase activity"/>
    <property type="evidence" value="ECO:0007669"/>
    <property type="project" value="TreeGrafter"/>
</dbReference>
<evidence type="ECO:0000256" key="3">
    <source>
        <dbReference type="ARBA" id="ARBA00023235"/>
    </source>
</evidence>
<dbReference type="InterPro" id="IPR009006">
    <property type="entry name" value="Ala_racemase/Decarboxylase_C"/>
</dbReference>
<evidence type="ECO:0000256" key="1">
    <source>
        <dbReference type="ARBA" id="ARBA00001933"/>
    </source>
</evidence>
<feature type="region of interest" description="Disordered" evidence="4">
    <location>
        <begin position="109"/>
        <end position="143"/>
    </location>
</feature>
<feature type="compositionally biased region" description="Polar residues" evidence="4">
    <location>
        <begin position="223"/>
        <end position="253"/>
    </location>
</feature>
<dbReference type="SUPFAM" id="SSF50621">
    <property type="entry name" value="Alanine racemase C-terminal domain-like"/>
    <property type="match status" value="1"/>
</dbReference>
<feature type="region of interest" description="Disordered" evidence="4">
    <location>
        <begin position="212"/>
        <end position="259"/>
    </location>
</feature>
<dbReference type="Proteomes" id="UP001153069">
    <property type="component" value="Unassembled WGS sequence"/>
</dbReference>
<proteinExistence type="predicted"/>
<dbReference type="Pfam" id="PF01168">
    <property type="entry name" value="Ala_racemase_N"/>
    <property type="match status" value="2"/>
</dbReference>
<dbReference type="InterPro" id="IPR001608">
    <property type="entry name" value="Ala_racemase_N"/>
</dbReference>
<keyword evidence="2" id="KW-0663">Pyridoxal phosphate</keyword>
<evidence type="ECO:0000256" key="2">
    <source>
        <dbReference type="ARBA" id="ARBA00022898"/>
    </source>
</evidence>
<feature type="domain" description="Alanine racemase C-terminal" evidence="5">
    <location>
        <begin position="562"/>
        <end position="703"/>
    </location>
</feature>
<dbReference type="InterPro" id="IPR029066">
    <property type="entry name" value="PLP-binding_barrel"/>
</dbReference>
<feature type="region of interest" description="Disordered" evidence="4">
    <location>
        <begin position="293"/>
        <end position="317"/>
    </location>
</feature>
<dbReference type="PANTHER" id="PTHR30511:SF0">
    <property type="entry name" value="ALANINE RACEMASE, CATABOLIC-RELATED"/>
    <property type="match status" value="1"/>
</dbReference>
<evidence type="ECO:0000313" key="7">
    <source>
        <dbReference type="Proteomes" id="UP001153069"/>
    </source>
</evidence>
<evidence type="ECO:0000256" key="4">
    <source>
        <dbReference type="SAM" id="MobiDB-lite"/>
    </source>
</evidence>
<protein>
    <submittedName>
        <fullName evidence="6">Alanine racemase</fullName>
    </submittedName>
</protein>
<name>A0A9N8HIH3_9STRA</name>
<dbReference type="SUPFAM" id="SSF51419">
    <property type="entry name" value="PLP-binding barrel"/>
    <property type="match status" value="2"/>
</dbReference>
<dbReference type="InterPro" id="IPR020622">
    <property type="entry name" value="Ala_racemase_pyridoxalP-BS"/>
</dbReference>
<gene>
    <name evidence="6" type="ORF">SEMRO_698_G189150.1</name>
</gene>
<dbReference type="PROSITE" id="PS00395">
    <property type="entry name" value="ALANINE_RACEMASE"/>
    <property type="match status" value="1"/>
</dbReference>
<evidence type="ECO:0000313" key="6">
    <source>
        <dbReference type="EMBL" id="CAB9515171.1"/>
    </source>
</evidence>
<comment type="caution">
    <text evidence="6">The sequence shown here is derived from an EMBL/GenBank/DDBJ whole genome shotgun (WGS) entry which is preliminary data.</text>
</comment>
<dbReference type="SMART" id="SM01005">
    <property type="entry name" value="Ala_racemase_C"/>
    <property type="match status" value="1"/>
</dbReference>
<feature type="compositionally biased region" description="Low complexity" evidence="4">
    <location>
        <begin position="122"/>
        <end position="140"/>
    </location>
</feature>
<sequence>MSSTDISPLGQAIVVVKPEAGKLPRPPETNYRAVHQIKLSAVSHNYTCVESAATRQRCSVIVVVKADGYGHGAIETAIHLADHMGADAFAVATLEEGIALRKAFENTPRKSYTPAPVANAVSDTQSKSSDSSNPSQPQRSMRPHQIRILVLGPPVGFPRCFDDYYHHQIEVMCSGPEVAKALMEWITDEKERKRTQVERAANDAKAAALFARPAARDTVAPAKTTNGNHQDNNNGAKSNNGKTPEKNGNQLPSLDSLLNGPAYKEPALLATLGNVSGQDLAKEVRAYLVAQQAAKDKAQDNPRQPSNANSPEASTVVTAASVATNTPDVFRTNPPAAGAQVFGGIEAVAKNSRTREMAAARANGIVREDSTASDDTAPTSSVSTISTTMTTTANASTVSSLATNTTTTRTGALMARKRLRYHVLVDSGMGRLGFKTQSIEVSDVGVRRDTVEIINELVDMEVQGAPIEFFGMCTHMADANSTSTYTNDQMNRFKGLLRRVRSSGVSIPTVSTDNSAALLTTNLKHFDAKALLAQPHAETRGFVRTGGAIYGQRPAFTQLRAVSTLLASVRHVAVLKEGESVGYDRAYIAPTSVRIATLTIGFADGYPRDLGNGVGKVAIRGHLFPVAGNVCMDMLMVELGAAGDKECPGAQVVVGDTAVLWGPLDESDGDGLVRLQDLAATLKTTQSALTCGLDNVRVQRQYI</sequence>
<dbReference type="InterPro" id="IPR011079">
    <property type="entry name" value="Ala_racemase_C"/>
</dbReference>
<dbReference type="Gene3D" id="3.20.20.10">
    <property type="entry name" value="Alanine racemase"/>
    <property type="match status" value="2"/>
</dbReference>
<dbReference type="PANTHER" id="PTHR30511">
    <property type="entry name" value="ALANINE RACEMASE"/>
    <property type="match status" value="1"/>
</dbReference>
<reference evidence="6" key="1">
    <citation type="submission" date="2020-06" db="EMBL/GenBank/DDBJ databases">
        <authorList>
            <consortium name="Plant Systems Biology data submission"/>
        </authorList>
    </citation>
    <scope>NUCLEOTIDE SEQUENCE</scope>
    <source>
        <strain evidence="6">D6</strain>
    </source>
</reference>
<dbReference type="GO" id="GO:0030170">
    <property type="term" value="F:pyridoxal phosphate binding"/>
    <property type="evidence" value="ECO:0007669"/>
    <property type="project" value="TreeGrafter"/>
</dbReference>
<evidence type="ECO:0000259" key="5">
    <source>
        <dbReference type="SMART" id="SM01005"/>
    </source>
</evidence>
<feature type="compositionally biased region" description="Polar residues" evidence="4">
    <location>
        <begin position="301"/>
        <end position="312"/>
    </location>
</feature>
<comment type="cofactor">
    <cofactor evidence="1">
        <name>pyridoxal 5'-phosphate</name>
        <dbReference type="ChEBI" id="CHEBI:597326"/>
    </cofactor>
</comment>
<dbReference type="Pfam" id="PF00842">
    <property type="entry name" value="Ala_racemase_C"/>
    <property type="match status" value="1"/>
</dbReference>
<dbReference type="AlphaFoldDB" id="A0A9N8HIH3"/>
<organism evidence="6 7">
    <name type="scientific">Seminavis robusta</name>
    <dbReference type="NCBI Taxonomy" id="568900"/>
    <lineage>
        <taxon>Eukaryota</taxon>
        <taxon>Sar</taxon>
        <taxon>Stramenopiles</taxon>
        <taxon>Ochrophyta</taxon>
        <taxon>Bacillariophyta</taxon>
        <taxon>Bacillariophyceae</taxon>
        <taxon>Bacillariophycidae</taxon>
        <taxon>Naviculales</taxon>
        <taxon>Naviculaceae</taxon>
        <taxon>Seminavis</taxon>
    </lineage>
</organism>
<dbReference type="Gene3D" id="2.40.37.10">
    <property type="entry name" value="Lyase, Ornithine Decarboxylase, Chain A, domain 1"/>
    <property type="match status" value="1"/>
</dbReference>
<dbReference type="EMBL" id="CAICTM010000697">
    <property type="protein sequence ID" value="CAB9515171.1"/>
    <property type="molecule type" value="Genomic_DNA"/>
</dbReference>
<dbReference type="OrthoDB" id="186866at2759"/>
<accession>A0A9N8HIH3</accession>